<dbReference type="GeneID" id="98149690"/>
<keyword evidence="2" id="KW-0813">Transport</keyword>
<dbReference type="Proteomes" id="UP001610432">
    <property type="component" value="Unassembled WGS sequence"/>
</dbReference>
<dbReference type="PANTHER" id="PTHR43791:SF21">
    <property type="entry name" value="MAJOR FACILITATOR SUPERFAMILY (MFS) PROFILE DOMAIN-CONTAINING PROTEIN"/>
    <property type="match status" value="1"/>
</dbReference>
<evidence type="ECO:0000313" key="8">
    <source>
        <dbReference type="EMBL" id="KAL2863985.1"/>
    </source>
</evidence>
<feature type="transmembrane region" description="Helical" evidence="6">
    <location>
        <begin position="321"/>
        <end position="339"/>
    </location>
</feature>
<feature type="transmembrane region" description="Helical" evidence="6">
    <location>
        <begin position="177"/>
        <end position="199"/>
    </location>
</feature>
<evidence type="ECO:0000256" key="3">
    <source>
        <dbReference type="ARBA" id="ARBA00022692"/>
    </source>
</evidence>
<dbReference type="RefSeq" id="XP_070882964.1">
    <property type="nucleotide sequence ID" value="XM_071034618.1"/>
</dbReference>
<dbReference type="Pfam" id="PF07690">
    <property type="entry name" value="MFS_1"/>
    <property type="match status" value="1"/>
</dbReference>
<accession>A0ABR4LHK1</accession>
<comment type="caution">
    <text evidence="8">The sequence shown here is derived from an EMBL/GenBank/DDBJ whole genome shotgun (WGS) entry which is preliminary data.</text>
</comment>
<feature type="transmembrane region" description="Helical" evidence="6">
    <location>
        <begin position="142"/>
        <end position="165"/>
    </location>
</feature>
<dbReference type="InterPro" id="IPR020846">
    <property type="entry name" value="MFS_dom"/>
</dbReference>
<keyword evidence="9" id="KW-1185">Reference proteome</keyword>
<dbReference type="PROSITE" id="PS50850">
    <property type="entry name" value="MFS"/>
    <property type="match status" value="1"/>
</dbReference>
<evidence type="ECO:0000256" key="5">
    <source>
        <dbReference type="ARBA" id="ARBA00023136"/>
    </source>
</evidence>
<name>A0ABR4LHK1_9EURO</name>
<dbReference type="EMBL" id="JBFXLQ010000045">
    <property type="protein sequence ID" value="KAL2863985.1"/>
    <property type="molecule type" value="Genomic_DNA"/>
</dbReference>
<feature type="transmembrane region" description="Helical" evidence="6">
    <location>
        <begin position="439"/>
        <end position="460"/>
    </location>
</feature>
<sequence>MDAVTPVQEKATLSEVENAKQAVTTVSHYAPFSDEEKALDRRVNLKFDFILLLILAIGFILLGIDKTNVGFVATSTFIEDANLHPNDIPNSLSLFSATYVPLQPISSMIGRWVGPKWWVCTLMLVWGAMCIAHIGVNNTSTFLALRLLLGVGEAGFTPTAFYYMSLFYPKFSLGFRMGLFSGMYSVAGAFAGVLAYGLLHLESSVLKGWQTVFLFEGTLTVLLALIGLFALPTTPGTAWFLTAEERAHAMKRMRLDDAHAGTDPEDETKITLRDVKDAFTDWRKLLIIVFNILSVLPVTAFTTFLPLVVEGMGYEGIRATLMAVPPFVAGTVGLIIIVYSSDRLKERSLHTVFGMALGLIGCIVMATSYDEKVRYGFAHVCLTGVFVGGPLIAVWLTSNTPDKSVRSIILGINGWSNLAGVIAGQIFKSSYAPSYRTPLIITMALIAVGMGGFCAMRGLYMWENRRRRKIILAWDEQEYAAEQARTDRRGDKKLTWVYAY</sequence>
<proteinExistence type="predicted"/>
<protein>
    <submittedName>
        <fullName evidence="8">Major facilitator superfamily domain-containing protein</fullName>
    </submittedName>
</protein>
<evidence type="ECO:0000313" key="9">
    <source>
        <dbReference type="Proteomes" id="UP001610432"/>
    </source>
</evidence>
<reference evidence="8 9" key="1">
    <citation type="submission" date="2024-07" db="EMBL/GenBank/DDBJ databases">
        <title>Section-level genome sequencing and comparative genomics of Aspergillus sections Usti and Cavernicolus.</title>
        <authorList>
            <consortium name="Lawrence Berkeley National Laboratory"/>
            <person name="Nybo J.L."/>
            <person name="Vesth T.C."/>
            <person name="Theobald S."/>
            <person name="Frisvad J.C."/>
            <person name="Larsen T.O."/>
            <person name="Kjaerboelling I."/>
            <person name="Rothschild-Mancinelli K."/>
            <person name="Lyhne E.K."/>
            <person name="Kogle M.E."/>
            <person name="Barry K."/>
            <person name="Clum A."/>
            <person name="Na H."/>
            <person name="Ledsgaard L."/>
            <person name="Lin J."/>
            <person name="Lipzen A."/>
            <person name="Kuo A."/>
            <person name="Riley R."/>
            <person name="Mondo S."/>
            <person name="Labutti K."/>
            <person name="Haridas S."/>
            <person name="Pangalinan J."/>
            <person name="Salamov A.A."/>
            <person name="Simmons B.A."/>
            <person name="Magnuson J.K."/>
            <person name="Chen J."/>
            <person name="Drula E."/>
            <person name="Henrissat B."/>
            <person name="Wiebenga A."/>
            <person name="Lubbers R.J."/>
            <person name="Gomes A.C."/>
            <person name="Macurrencykelacurrency M.R."/>
            <person name="Stajich J."/>
            <person name="Grigoriev I.V."/>
            <person name="Mortensen U.H."/>
            <person name="De Vries R.P."/>
            <person name="Baker S.E."/>
            <person name="Andersen M.R."/>
        </authorList>
    </citation>
    <scope>NUCLEOTIDE SEQUENCE [LARGE SCALE GENOMIC DNA]</scope>
    <source>
        <strain evidence="8 9">CBS 449.75</strain>
    </source>
</reference>
<feature type="transmembrane region" description="Helical" evidence="6">
    <location>
        <begin position="375"/>
        <end position="396"/>
    </location>
</feature>
<feature type="transmembrane region" description="Helical" evidence="6">
    <location>
        <begin position="47"/>
        <end position="64"/>
    </location>
</feature>
<dbReference type="Gene3D" id="1.20.1250.20">
    <property type="entry name" value="MFS general substrate transporter like domains"/>
    <property type="match status" value="1"/>
</dbReference>
<keyword evidence="5 6" id="KW-0472">Membrane</keyword>
<feature type="transmembrane region" description="Helical" evidence="6">
    <location>
        <begin position="285"/>
        <end position="309"/>
    </location>
</feature>
<evidence type="ECO:0000259" key="7">
    <source>
        <dbReference type="PROSITE" id="PS50850"/>
    </source>
</evidence>
<dbReference type="PANTHER" id="PTHR43791">
    <property type="entry name" value="PERMEASE-RELATED"/>
    <property type="match status" value="1"/>
</dbReference>
<gene>
    <name evidence="8" type="ORF">BJX67DRAFT_390272</name>
</gene>
<feature type="transmembrane region" description="Helical" evidence="6">
    <location>
        <begin position="408"/>
        <end position="427"/>
    </location>
</feature>
<evidence type="ECO:0000256" key="2">
    <source>
        <dbReference type="ARBA" id="ARBA00022448"/>
    </source>
</evidence>
<feature type="transmembrane region" description="Helical" evidence="6">
    <location>
        <begin position="351"/>
        <end position="369"/>
    </location>
</feature>
<feature type="domain" description="Major facilitator superfamily (MFS) profile" evidence="7">
    <location>
        <begin position="51"/>
        <end position="466"/>
    </location>
</feature>
<comment type="subcellular location">
    <subcellularLocation>
        <location evidence="1">Membrane</location>
        <topology evidence="1">Multi-pass membrane protein</topology>
    </subcellularLocation>
</comment>
<evidence type="ECO:0000256" key="6">
    <source>
        <dbReference type="SAM" id="Phobius"/>
    </source>
</evidence>
<feature type="transmembrane region" description="Helical" evidence="6">
    <location>
        <begin position="117"/>
        <end position="136"/>
    </location>
</feature>
<organism evidence="8 9">
    <name type="scientific">Aspergillus lucknowensis</name>
    <dbReference type="NCBI Taxonomy" id="176173"/>
    <lineage>
        <taxon>Eukaryota</taxon>
        <taxon>Fungi</taxon>
        <taxon>Dikarya</taxon>
        <taxon>Ascomycota</taxon>
        <taxon>Pezizomycotina</taxon>
        <taxon>Eurotiomycetes</taxon>
        <taxon>Eurotiomycetidae</taxon>
        <taxon>Eurotiales</taxon>
        <taxon>Aspergillaceae</taxon>
        <taxon>Aspergillus</taxon>
        <taxon>Aspergillus subgen. Nidulantes</taxon>
    </lineage>
</organism>
<keyword evidence="4 6" id="KW-1133">Transmembrane helix</keyword>
<dbReference type="InterPro" id="IPR036259">
    <property type="entry name" value="MFS_trans_sf"/>
</dbReference>
<dbReference type="InterPro" id="IPR011701">
    <property type="entry name" value="MFS"/>
</dbReference>
<keyword evidence="3 6" id="KW-0812">Transmembrane</keyword>
<evidence type="ECO:0000256" key="4">
    <source>
        <dbReference type="ARBA" id="ARBA00022989"/>
    </source>
</evidence>
<dbReference type="SUPFAM" id="SSF103473">
    <property type="entry name" value="MFS general substrate transporter"/>
    <property type="match status" value="1"/>
</dbReference>
<evidence type="ECO:0000256" key="1">
    <source>
        <dbReference type="ARBA" id="ARBA00004141"/>
    </source>
</evidence>
<feature type="transmembrane region" description="Helical" evidence="6">
    <location>
        <begin position="219"/>
        <end position="243"/>
    </location>
</feature>